<keyword evidence="3" id="KW-1185">Reference proteome</keyword>
<feature type="compositionally biased region" description="Polar residues" evidence="1">
    <location>
        <begin position="446"/>
        <end position="464"/>
    </location>
</feature>
<dbReference type="VEuPathDB" id="FungiDB:ACLA_093190"/>
<evidence type="ECO:0000256" key="1">
    <source>
        <dbReference type="SAM" id="MobiDB-lite"/>
    </source>
</evidence>
<dbReference type="HOGENOM" id="CLU_430883_0_0_1"/>
<dbReference type="OMA" id="AFWQSST"/>
<feature type="compositionally biased region" description="Low complexity" evidence="1">
    <location>
        <begin position="187"/>
        <end position="220"/>
    </location>
</feature>
<organism evidence="2 3">
    <name type="scientific">Aspergillus clavatus (strain ATCC 1007 / CBS 513.65 / DSM 816 / NCTC 3887 / NRRL 1 / QM 1276 / 107)</name>
    <dbReference type="NCBI Taxonomy" id="344612"/>
    <lineage>
        <taxon>Eukaryota</taxon>
        <taxon>Fungi</taxon>
        <taxon>Dikarya</taxon>
        <taxon>Ascomycota</taxon>
        <taxon>Pezizomycotina</taxon>
        <taxon>Eurotiomycetes</taxon>
        <taxon>Eurotiomycetidae</taxon>
        <taxon>Eurotiales</taxon>
        <taxon>Aspergillaceae</taxon>
        <taxon>Aspergillus</taxon>
        <taxon>Aspergillus subgen. Fumigati</taxon>
    </lineage>
</organism>
<protein>
    <submittedName>
        <fullName evidence="2">Uncharacterized protein</fullName>
    </submittedName>
</protein>
<feature type="region of interest" description="Disordered" evidence="1">
    <location>
        <begin position="187"/>
        <end position="224"/>
    </location>
</feature>
<name>A1CFH1_ASPCL</name>
<dbReference type="OrthoDB" id="4346289at2759"/>
<gene>
    <name evidence="2" type="ORF">ACLA_093190</name>
</gene>
<evidence type="ECO:0000313" key="3">
    <source>
        <dbReference type="Proteomes" id="UP000006701"/>
    </source>
</evidence>
<feature type="region of interest" description="Disordered" evidence="1">
    <location>
        <begin position="443"/>
        <end position="494"/>
    </location>
</feature>
<feature type="region of interest" description="Disordered" evidence="1">
    <location>
        <begin position="346"/>
        <end position="368"/>
    </location>
</feature>
<reference evidence="2 3" key="1">
    <citation type="journal article" date="2008" name="PLoS Genet.">
        <title>Genomic islands in the pathogenic filamentous fungus Aspergillus fumigatus.</title>
        <authorList>
            <person name="Fedorova N.D."/>
            <person name="Khaldi N."/>
            <person name="Joardar V.S."/>
            <person name="Maiti R."/>
            <person name="Amedeo P."/>
            <person name="Anderson M.J."/>
            <person name="Crabtree J."/>
            <person name="Silva J.C."/>
            <person name="Badger J.H."/>
            <person name="Albarraq A."/>
            <person name="Angiuoli S."/>
            <person name="Bussey H."/>
            <person name="Bowyer P."/>
            <person name="Cotty P.J."/>
            <person name="Dyer P.S."/>
            <person name="Egan A."/>
            <person name="Galens K."/>
            <person name="Fraser-Liggett C.M."/>
            <person name="Haas B.J."/>
            <person name="Inman J.M."/>
            <person name="Kent R."/>
            <person name="Lemieux S."/>
            <person name="Malavazi I."/>
            <person name="Orvis J."/>
            <person name="Roemer T."/>
            <person name="Ronning C.M."/>
            <person name="Sundaram J.P."/>
            <person name="Sutton G."/>
            <person name="Turner G."/>
            <person name="Venter J.C."/>
            <person name="White O.R."/>
            <person name="Whitty B.R."/>
            <person name="Youngman P."/>
            <person name="Wolfe K.H."/>
            <person name="Goldman G.H."/>
            <person name="Wortman J.R."/>
            <person name="Jiang B."/>
            <person name="Denning D.W."/>
            <person name="Nierman W.C."/>
        </authorList>
    </citation>
    <scope>NUCLEOTIDE SEQUENCE [LARGE SCALE GENOMIC DNA]</scope>
    <source>
        <strain evidence="3">ATCC 1007 / CBS 513.65 / DSM 816 / NCTC 3887 / NRRL 1</strain>
    </source>
</reference>
<proteinExistence type="predicted"/>
<dbReference type="AlphaFoldDB" id="A1CFH1"/>
<accession>A1CFH1</accession>
<sequence>MAAESSMYQMDYSVRSDEWLDFDNTFEFPTGYLESNPPSLESISPKDLELVYSDADALNWDMDAAQFSQPAFSDLLTFEEPLIGATDMPLNMIDSNTNLLEPSNSGFDDSWSSFAPLDTTESFYSPSLFRQTVESRAAADPRCFSKKEKRLEASISLHLQRLQDAAVADMSQTSDSCDDFSPCWPDSVAGSSQSRGSPSTTSTSDPPSKSSSPPSSAPSSAGGGMELVLDLNMNATTNLPKKQKPRSQAQKENYIKVRKHGACEKHRKQHKRCNCLEKTVSRALNDSAIAALGQPTKARLEVRNTGQNFFIATRPAITSATPVLQPTAVDRTRAVKAVPGSLQSKVAVSPTETTNAQHTERSTYSSGGFANTAHVHLQVRQTHKEARPSRAAIQTHAVPGSLVTQPTHTPTVTVTPTTRQPGTLRAVQCTAGVLHESGVLRPFRIRSTTQQDVGSRSETQTQTNKHSRGKESSYIDSGTRYSGAQPKVGQHPVLPQSADIPVRRSVAQSVALLESARTAVLDTALAFSAFWQSSTSLTSWAGTLLGRLVLSSSRQHRLFRKGMGLA</sequence>
<dbReference type="eggNOG" id="ENOG502RR3T">
    <property type="taxonomic scope" value="Eukaryota"/>
</dbReference>
<dbReference type="GeneID" id="4704879"/>
<evidence type="ECO:0000313" key="2">
    <source>
        <dbReference type="EMBL" id="EAW11620.1"/>
    </source>
</evidence>
<dbReference type="Proteomes" id="UP000006701">
    <property type="component" value="Unassembled WGS sequence"/>
</dbReference>
<dbReference type="KEGG" id="act:ACLA_093190"/>
<dbReference type="EMBL" id="DS027052">
    <property type="protein sequence ID" value="EAW11620.1"/>
    <property type="molecule type" value="Genomic_DNA"/>
</dbReference>
<dbReference type="RefSeq" id="XP_001273046.1">
    <property type="nucleotide sequence ID" value="XM_001273045.1"/>
</dbReference>